<protein>
    <recommendedName>
        <fullName evidence="4">Secreted protein</fullName>
    </recommendedName>
</protein>
<reference evidence="2" key="1">
    <citation type="submission" date="2021-09" db="EMBL/GenBank/DDBJ databases">
        <title>Complete genome sequence and metabolic characterization of Streptomyces tanashiensis DSM 731 the producer of antibacterial Kalafungin and diverse secondary metabolites.</title>
        <authorList>
            <person name="Abbasi M.N."/>
            <person name="Anwar M.N."/>
            <person name="Alam K."/>
            <person name="Shoaib M."/>
            <person name="Lin Z."/>
            <person name="Hayat M."/>
            <person name="Ali M.I."/>
            <person name="Malik H.M.T."/>
            <person name="Ahmed I."/>
            <person name="Li A."/>
            <person name="Hailong Wang H."/>
            <person name="Zhang Y."/>
        </authorList>
    </citation>
    <scope>NUCLEOTIDE SEQUENCE</scope>
    <source>
        <strain evidence="2">Kala</strain>
    </source>
</reference>
<name>A0ABY6QV70_9ACTN</name>
<feature type="signal peptide" evidence="1">
    <location>
        <begin position="1"/>
        <end position="24"/>
    </location>
</feature>
<evidence type="ECO:0000256" key="1">
    <source>
        <dbReference type="SAM" id="SignalP"/>
    </source>
</evidence>
<dbReference type="EMBL" id="CP084204">
    <property type="protein sequence ID" value="UZX20913.1"/>
    <property type="molecule type" value="Genomic_DNA"/>
</dbReference>
<evidence type="ECO:0000313" key="2">
    <source>
        <dbReference type="EMBL" id="UZX20913.1"/>
    </source>
</evidence>
<evidence type="ECO:0000313" key="3">
    <source>
        <dbReference type="Proteomes" id="UP001164506"/>
    </source>
</evidence>
<proteinExistence type="predicted"/>
<accession>A0ABY6QV70</accession>
<keyword evidence="1" id="KW-0732">Signal</keyword>
<organism evidence="2 3">
    <name type="scientific">Streptomyces tanashiensis</name>
    <dbReference type="NCBI Taxonomy" id="67367"/>
    <lineage>
        <taxon>Bacteria</taxon>
        <taxon>Bacillati</taxon>
        <taxon>Actinomycetota</taxon>
        <taxon>Actinomycetes</taxon>
        <taxon>Kitasatosporales</taxon>
        <taxon>Streptomycetaceae</taxon>
        <taxon>Streptomyces</taxon>
    </lineage>
</organism>
<keyword evidence="3" id="KW-1185">Reference proteome</keyword>
<evidence type="ECO:0008006" key="4">
    <source>
        <dbReference type="Google" id="ProtNLM"/>
    </source>
</evidence>
<dbReference type="RefSeq" id="WP_267258509.1">
    <property type="nucleotide sequence ID" value="NZ_CP084204.1"/>
</dbReference>
<sequence>MLRHALAATVLTIGALAPSAPAAAAEGPCRPVGTAGLADLVPGDSTLGLSALPPATVDLPARISLRGTTETFNRRWSFAVREGRVYVKEGSANGGWRTMNLPDCLDGRITGISVDDDELVALDESGRIHTMDHALNAPWTWNWTYRYGAPLWLGDGNTVPYGSTRWTWSVLSPGEDKVWRDSAGNDHPVGGAKVSHVFALSPDGSRITYVDPWLPADHSYEMATPHRGRFRAEALSTAASTSFVVNRYGDLYTRLYDFDIAGSDRVFFSYSYEDQRGAAFPKIQLPAPDWVRQPKVPSSGQITDRISVHKTGRGTDARELRVEGRDHGRSGFWHKALTDSGWSFTETGEPLRGRLLQNTPDDRSADTLVPASPYDYAGTRGGVTARVDAFAVAVTSTPLLLRAGDRELTVTLHTVDGLRQSVQSPCLTSQPRVFYGTVEVPRSVLDDLDAQQPELRDLIRDRLGSARFTDTDVVVTDRTMTIARLGLTLNRT</sequence>
<dbReference type="SUPFAM" id="SSF69304">
    <property type="entry name" value="Tricorn protease N-terminal domain"/>
    <property type="match status" value="1"/>
</dbReference>
<gene>
    <name evidence="2" type="ORF">LDH80_09400</name>
</gene>
<feature type="chain" id="PRO_5046683129" description="Secreted protein" evidence="1">
    <location>
        <begin position="25"/>
        <end position="492"/>
    </location>
</feature>
<dbReference type="GeneID" id="95599653"/>
<dbReference type="Proteomes" id="UP001164506">
    <property type="component" value="Chromosome"/>
</dbReference>